<feature type="domain" description="Chromo" evidence="1">
    <location>
        <begin position="122"/>
        <end position="166"/>
    </location>
</feature>
<dbReference type="InterPro" id="IPR016197">
    <property type="entry name" value="Chromo-like_dom_sf"/>
</dbReference>
<gene>
    <name evidence="2" type="ORF">A4A49_57304</name>
</gene>
<dbReference type="SUPFAM" id="SSF54160">
    <property type="entry name" value="Chromo domain-like"/>
    <property type="match status" value="1"/>
</dbReference>
<reference evidence="2" key="1">
    <citation type="submission" date="2016-11" db="EMBL/GenBank/DDBJ databases">
        <title>The genome of Nicotiana attenuata.</title>
        <authorList>
            <person name="Xu S."/>
            <person name="Brockmoeller T."/>
            <person name="Gaquerel E."/>
            <person name="Navarro A."/>
            <person name="Kuhl H."/>
            <person name="Gase K."/>
            <person name="Ling Z."/>
            <person name="Zhou W."/>
            <person name="Kreitzer C."/>
            <person name="Stanke M."/>
            <person name="Tang H."/>
            <person name="Lyons E."/>
            <person name="Pandey P."/>
            <person name="Pandey S.P."/>
            <person name="Timmermann B."/>
            <person name="Baldwin I.T."/>
        </authorList>
    </citation>
    <scope>NUCLEOTIDE SEQUENCE [LARGE SCALE GENOMIC DNA]</scope>
    <source>
        <strain evidence="2">UT</strain>
    </source>
</reference>
<evidence type="ECO:0000259" key="1">
    <source>
        <dbReference type="PROSITE" id="PS50013"/>
    </source>
</evidence>
<protein>
    <recommendedName>
        <fullName evidence="1">Chromo domain-containing protein</fullName>
    </recommendedName>
</protein>
<keyword evidence="3" id="KW-1185">Reference proteome</keyword>
<accession>A0A1J6KTW4</accession>
<dbReference type="InterPro" id="IPR000953">
    <property type="entry name" value="Chromo/chromo_shadow_dom"/>
</dbReference>
<evidence type="ECO:0000313" key="2">
    <source>
        <dbReference type="EMBL" id="OIT22545.1"/>
    </source>
</evidence>
<proteinExistence type="predicted"/>
<feature type="non-terminal residue" evidence="2">
    <location>
        <position position="166"/>
    </location>
</feature>
<dbReference type="Gene3D" id="2.40.50.40">
    <property type="match status" value="1"/>
</dbReference>
<dbReference type="Proteomes" id="UP000187609">
    <property type="component" value="Unassembled WGS sequence"/>
</dbReference>
<dbReference type="EMBL" id="MJEQ01003616">
    <property type="protein sequence ID" value="OIT22545.1"/>
    <property type="molecule type" value="Genomic_DNA"/>
</dbReference>
<evidence type="ECO:0000313" key="3">
    <source>
        <dbReference type="Proteomes" id="UP000187609"/>
    </source>
</evidence>
<dbReference type="Gramene" id="OIT22545">
    <property type="protein sequence ID" value="OIT22545"/>
    <property type="gene ID" value="A4A49_57304"/>
</dbReference>
<dbReference type="AlphaFoldDB" id="A0A1J6KTW4"/>
<name>A0A1J6KTW4_NICAT</name>
<sequence length="166" mass="18852">MIGNFAQSHKGRNCLHWRMRLKSKLKLEDSKAYLNAMQMEHGSNKKSWADIVEEDGELQSDGMLLDLDDVPSRGVKFASNAVTTEGSQRGSASIDPMLEKLLDLVDSWGDSGQEQGEASDGLRIEAIIASRPKYKRRKKKGDQYLVKWEGEPLLRASWLMDKDIWR</sequence>
<dbReference type="PROSITE" id="PS50013">
    <property type="entry name" value="CHROMO_2"/>
    <property type="match status" value="1"/>
</dbReference>
<comment type="caution">
    <text evidence="2">The sequence shown here is derived from an EMBL/GenBank/DDBJ whole genome shotgun (WGS) entry which is preliminary data.</text>
</comment>
<organism evidence="2 3">
    <name type="scientific">Nicotiana attenuata</name>
    <name type="common">Coyote tobacco</name>
    <dbReference type="NCBI Taxonomy" id="49451"/>
    <lineage>
        <taxon>Eukaryota</taxon>
        <taxon>Viridiplantae</taxon>
        <taxon>Streptophyta</taxon>
        <taxon>Embryophyta</taxon>
        <taxon>Tracheophyta</taxon>
        <taxon>Spermatophyta</taxon>
        <taxon>Magnoliopsida</taxon>
        <taxon>eudicotyledons</taxon>
        <taxon>Gunneridae</taxon>
        <taxon>Pentapetalae</taxon>
        <taxon>asterids</taxon>
        <taxon>lamiids</taxon>
        <taxon>Solanales</taxon>
        <taxon>Solanaceae</taxon>
        <taxon>Nicotianoideae</taxon>
        <taxon>Nicotianeae</taxon>
        <taxon>Nicotiana</taxon>
    </lineage>
</organism>